<protein>
    <submittedName>
        <fullName evidence="1">Uncharacterized protein</fullName>
    </submittedName>
</protein>
<proteinExistence type="predicted"/>
<keyword evidence="2" id="KW-1185">Reference proteome</keyword>
<evidence type="ECO:0000313" key="2">
    <source>
        <dbReference type="Proteomes" id="UP000076154"/>
    </source>
</evidence>
<gene>
    <name evidence="1" type="ORF">Hypma_012612</name>
</gene>
<organism evidence="1 2">
    <name type="scientific">Hypsizygus marmoreus</name>
    <name type="common">White beech mushroom</name>
    <name type="synonym">Agaricus marmoreus</name>
    <dbReference type="NCBI Taxonomy" id="39966"/>
    <lineage>
        <taxon>Eukaryota</taxon>
        <taxon>Fungi</taxon>
        <taxon>Dikarya</taxon>
        <taxon>Basidiomycota</taxon>
        <taxon>Agaricomycotina</taxon>
        <taxon>Agaricomycetes</taxon>
        <taxon>Agaricomycetidae</taxon>
        <taxon>Agaricales</taxon>
        <taxon>Tricholomatineae</taxon>
        <taxon>Lyophyllaceae</taxon>
        <taxon>Hypsizygus</taxon>
    </lineage>
</organism>
<name>A0A369JIC7_HYPMA</name>
<accession>A0A369JIC7</accession>
<dbReference type="Proteomes" id="UP000076154">
    <property type="component" value="Unassembled WGS sequence"/>
</dbReference>
<dbReference type="InParanoid" id="A0A369JIC7"/>
<reference evidence="1" key="1">
    <citation type="submission" date="2018-04" db="EMBL/GenBank/DDBJ databases">
        <title>Whole genome sequencing of Hypsizygus marmoreus.</title>
        <authorList>
            <person name="Choi I.-G."/>
            <person name="Min B."/>
            <person name="Kim J.-G."/>
            <person name="Kim S."/>
            <person name="Oh Y.-L."/>
            <person name="Kong W.-S."/>
            <person name="Park H."/>
            <person name="Jeong J."/>
            <person name="Song E.-S."/>
        </authorList>
    </citation>
    <scope>NUCLEOTIDE SEQUENCE [LARGE SCALE GENOMIC DNA]</scope>
    <source>
        <strain evidence="1">51987-8</strain>
    </source>
</reference>
<dbReference type="EMBL" id="LUEZ02000069">
    <property type="protein sequence ID" value="RDB20327.1"/>
    <property type="molecule type" value="Genomic_DNA"/>
</dbReference>
<sequence>MTTKHGIRSKEHLISAPWIYKHQLQQNHSIHSSLCTASIMPVLAMDLSPSSHLCNVSLTLKPSYHGMDKLRTKGVCGRRVLIDRGHELCFVYSERLWVLTPANLKFRSSTRLSLDNLPLQDSGGIRVWPRWDMREVDRMVDYCVLDVLATCDLWESFKTCTKHHRTTWTMFNTKPTMSSLSA</sequence>
<comment type="caution">
    <text evidence="1">The sequence shown here is derived from an EMBL/GenBank/DDBJ whole genome shotgun (WGS) entry which is preliminary data.</text>
</comment>
<dbReference type="AlphaFoldDB" id="A0A369JIC7"/>
<evidence type="ECO:0000313" key="1">
    <source>
        <dbReference type="EMBL" id="RDB20327.1"/>
    </source>
</evidence>